<feature type="compositionally biased region" description="Low complexity" evidence="1">
    <location>
        <begin position="143"/>
        <end position="153"/>
    </location>
</feature>
<reference evidence="4 5" key="1">
    <citation type="journal article" date="2019" name="Sci. Rep.">
        <title>Comparative genomics of chytrid fungi reveal insights into the obligate biotrophic and pathogenic lifestyle of Synchytrium endobioticum.</title>
        <authorList>
            <person name="van de Vossenberg B.T.L.H."/>
            <person name="Warris S."/>
            <person name="Nguyen H.D.T."/>
            <person name="van Gent-Pelzer M.P.E."/>
            <person name="Joly D.L."/>
            <person name="van de Geest H.C."/>
            <person name="Bonants P.J.M."/>
            <person name="Smith D.S."/>
            <person name="Levesque C.A."/>
            <person name="van der Lee T.A.J."/>
        </authorList>
    </citation>
    <scope>NUCLEOTIDE SEQUENCE [LARGE SCALE GENOMIC DNA]</scope>
    <source>
        <strain evidence="2 5">LEV6574</strain>
        <strain evidence="3 4">MB42</strain>
    </source>
</reference>
<dbReference type="EMBL" id="QEAN01000013">
    <property type="protein sequence ID" value="TPX53648.1"/>
    <property type="molecule type" value="Genomic_DNA"/>
</dbReference>
<accession>A0A507D5F6</accession>
<dbReference type="EMBL" id="QEAM01000097">
    <property type="protein sequence ID" value="TPX46683.1"/>
    <property type="molecule type" value="Genomic_DNA"/>
</dbReference>
<feature type="compositionally biased region" description="Low complexity" evidence="1">
    <location>
        <begin position="187"/>
        <end position="198"/>
    </location>
</feature>
<evidence type="ECO:0000313" key="5">
    <source>
        <dbReference type="Proteomes" id="UP000320475"/>
    </source>
</evidence>
<feature type="compositionally biased region" description="Pro residues" evidence="1">
    <location>
        <begin position="1"/>
        <end position="24"/>
    </location>
</feature>
<evidence type="ECO:0000313" key="4">
    <source>
        <dbReference type="Proteomes" id="UP000317494"/>
    </source>
</evidence>
<dbReference type="AlphaFoldDB" id="A0A507D5F6"/>
<protein>
    <submittedName>
        <fullName evidence="2">Uncharacterized protein</fullName>
    </submittedName>
</protein>
<sequence>MDPPSKPSSPPAAPSSPSSKPPPQNTQLDLVTEMLHKKKSKRAAVNSLMTRLKYASFKISTGYQHHDFKTLSQTIRPTARGAPLVTDETTMKAAELMLTLRTPRVFPSTIANQTKQFPQSSTIRLRHSAVHNPKAPPPQVERQQSTSTPTPTSFFQTLNKLMRQSPYPLSLPGHGRIQARKSRPVQPTTRTKPPSSTPLIPHSRPRITVGQDPPFTSLSHSQSEIPNLVTLKSSNPSAASSTQSLPCHVHHTQLAPIKIIPYHYPYYSSPQAFGDTTTHMKHAPMMLIPVNYYTNTSTPGINFNICNPQIRNTGWADLASYMHQDIRYNHVPPFPYPMVSNGYRPTAFVTGSYSTTSRSRTNSASSVIMMPQHAQQHQQQAKGGMVGGC</sequence>
<evidence type="ECO:0000256" key="1">
    <source>
        <dbReference type="SAM" id="MobiDB-lite"/>
    </source>
</evidence>
<name>A0A507D5F6_9FUNG</name>
<comment type="caution">
    <text evidence="2">The sequence shown here is derived from an EMBL/GenBank/DDBJ whole genome shotgun (WGS) entry which is preliminary data.</text>
</comment>
<keyword evidence="4" id="KW-1185">Reference proteome</keyword>
<dbReference type="Proteomes" id="UP000317494">
    <property type="component" value="Unassembled WGS sequence"/>
</dbReference>
<dbReference type="Proteomes" id="UP000320475">
    <property type="component" value="Unassembled WGS sequence"/>
</dbReference>
<proteinExistence type="predicted"/>
<dbReference type="VEuPathDB" id="FungiDB:SeMB42_g00640"/>
<gene>
    <name evidence="2" type="ORF">SeLEV6574_g03101</name>
    <name evidence="3" type="ORF">SeMB42_g00640</name>
</gene>
<evidence type="ECO:0000313" key="3">
    <source>
        <dbReference type="EMBL" id="TPX53648.1"/>
    </source>
</evidence>
<evidence type="ECO:0000313" key="2">
    <source>
        <dbReference type="EMBL" id="TPX46683.1"/>
    </source>
</evidence>
<organism evidence="2 5">
    <name type="scientific">Synchytrium endobioticum</name>
    <dbReference type="NCBI Taxonomy" id="286115"/>
    <lineage>
        <taxon>Eukaryota</taxon>
        <taxon>Fungi</taxon>
        <taxon>Fungi incertae sedis</taxon>
        <taxon>Chytridiomycota</taxon>
        <taxon>Chytridiomycota incertae sedis</taxon>
        <taxon>Chytridiomycetes</taxon>
        <taxon>Synchytriales</taxon>
        <taxon>Synchytriaceae</taxon>
        <taxon>Synchytrium</taxon>
    </lineage>
</organism>
<feature type="region of interest" description="Disordered" evidence="1">
    <location>
        <begin position="170"/>
        <end position="207"/>
    </location>
</feature>
<feature type="region of interest" description="Disordered" evidence="1">
    <location>
        <begin position="1"/>
        <end position="25"/>
    </location>
</feature>
<feature type="region of interest" description="Disordered" evidence="1">
    <location>
        <begin position="129"/>
        <end position="153"/>
    </location>
</feature>